<feature type="region of interest" description="Disordered" evidence="6">
    <location>
        <begin position="1"/>
        <end position="61"/>
    </location>
</feature>
<protein>
    <submittedName>
        <fullName evidence="7">Ornithine aminotransferase 2</fullName>
        <ecNumber evidence="7">2.6.1.13</ecNumber>
    </submittedName>
</protein>
<dbReference type="Gene3D" id="3.90.1150.10">
    <property type="entry name" value="Aspartate Aminotransferase, domain 1"/>
    <property type="match status" value="1"/>
</dbReference>
<dbReference type="GO" id="GO:0042802">
    <property type="term" value="F:identical protein binding"/>
    <property type="evidence" value="ECO:0007669"/>
    <property type="project" value="TreeGrafter"/>
</dbReference>
<dbReference type="InterPro" id="IPR005814">
    <property type="entry name" value="Aminotrans_3"/>
</dbReference>
<dbReference type="OrthoDB" id="9816013at2"/>
<dbReference type="Gene3D" id="3.40.640.10">
    <property type="entry name" value="Type I PLP-dependent aspartate aminotransferase-like (Major domain)"/>
    <property type="match status" value="1"/>
</dbReference>
<dbReference type="Pfam" id="PF00202">
    <property type="entry name" value="Aminotran_3"/>
    <property type="match status" value="1"/>
</dbReference>
<comment type="caution">
    <text evidence="7">The sequence shown here is derived from an EMBL/GenBank/DDBJ whole genome shotgun (WGS) entry which is preliminary data.</text>
</comment>
<dbReference type="PANTHER" id="PTHR11986">
    <property type="entry name" value="AMINOTRANSFERASE CLASS III"/>
    <property type="match status" value="1"/>
</dbReference>
<evidence type="ECO:0000256" key="2">
    <source>
        <dbReference type="ARBA" id="ARBA00022576"/>
    </source>
</evidence>
<gene>
    <name evidence="7" type="primary">rocD2</name>
    <name evidence="7" type="ORF">LF1_21410</name>
</gene>
<name>A0A5B1CEM7_9BACT</name>
<comment type="cofactor">
    <cofactor evidence="1">
        <name>pyridoxal 5'-phosphate</name>
        <dbReference type="ChEBI" id="CHEBI:597326"/>
    </cofactor>
</comment>
<evidence type="ECO:0000256" key="3">
    <source>
        <dbReference type="ARBA" id="ARBA00022679"/>
    </source>
</evidence>
<evidence type="ECO:0000313" key="8">
    <source>
        <dbReference type="Proteomes" id="UP000322699"/>
    </source>
</evidence>
<accession>A0A5B1CEM7</accession>
<comment type="similarity">
    <text evidence="5">Belongs to the class-III pyridoxal-phosphate-dependent aminotransferase family.</text>
</comment>
<dbReference type="GO" id="GO:0030170">
    <property type="term" value="F:pyridoxal phosphate binding"/>
    <property type="evidence" value="ECO:0007669"/>
    <property type="project" value="InterPro"/>
</dbReference>
<keyword evidence="3 7" id="KW-0808">Transferase</keyword>
<dbReference type="InterPro" id="IPR015421">
    <property type="entry name" value="PyrdxlP-dep_Trfase_major"/>
</dbReference>
<keyword evidence="2 7" id="KW-0032">Aminotransferase</keyword>
<dbReference type="Proteomes" id="UP000322699">
    <property type="component" value="Unassembled WGS sequence"/>
</dbReference>
<dbReference type="InterPro" id="IPR015422">
    <property type="entry name" value="PyrdxlP-dep_Trfase_small"/>
</dbReference>
<dbReference type="AlphaFoldDB" id="A0A5B1CEM7"/>
<organism evidence="7 8">
    <name type="scientific">Rubripirellula obstinata</name>
    <dbReference type="NCBI Taxonomy" id="406547"/>
    <lineage>
        <taxon>Bacteria</taxon>
        <taxon>Pseudomonadati</taxon>
        <taxon>Planctomycetota</taxon>
        <taxon>Planctomycetia</taxon>
        <taxon>Pirellulales</taxon>
        <taxon>Pirellulaceae</taxon>
        <taxon>Rubripirellula</taxon>
    </lineage>
</organism>
<evidence type="ECO:0000256" key="1">
    <source>
        <dbReference type="ARBA" id="ARBA00001933"/>
    </source>
</evidence>
<evidence type="ECO:0000256" key="5">
    <source>
        <dbReference type="RuleBase" id="RU003560"/>
    </source>
</evidence>
<dbReference type="GO" id="GO:0004587">
    <property type="term" value="F:ornithine aminotransferase activity"/>
    <property type="evidence" value="ECO:0007669"/>
    <property type="project" value="UniProtKB-EC"/>
</dbReference>
<evidence type="ECO:0000256" key="6">
    <source>
        <dbReference type="SAM" id="MobiDB-lite"/>
    </source>
</evidence>
<dbReference type="InterPro" id="IPR050103">
    <property type="entry name" value="Class-III_PLP-dep_AT"/>
</dbReference>
<dbReference type="EC" id="2.6.1.13" evidence="7"/>
<dbReference type="SUPFAM" id="SSF53383">
    <property type="entry name" value="PLP-dependent transferases"/>
    <property type="match status" value="1"/>
</dbReference>
<dbReference type="PANTHER" id="PTHR11986:SF79">
    <property type="entry name" value="ACETYLORNITHINE AMINOTRANSFERASE, MITOCHONDRIAL"/>
    <property type="match status" value="1"/>
</dbReference>
<evidence type="ECO:0000313" key="7">
    <source>
        <dbReference type="EMBL" id="KAA1259607.1"/>
    </source>
</evidence>
<evidence type="ECO:0000256" key="4">
    <source>
        <dbReference type="ARBA" id="ARBA00022898"/>
    </source>
</evidence>
<keyword evidence="8" id="KW-1185">Reference proteome</keyword>
<sequence length="421" mass="44340">MNDEEPGEESIDDGLELEDHSVAEESSAEEPADAPEPGFILPPSTAKPFSGPPTGITRGDDANRDLIDAMAGRYSVFGFGESKLIESAMQAVDDLALVNQSSTATSVTELIQRISDSSSDTSPTLATAFAHRDLAIEAAITFSRTRDQGKRYRTIAISGSDHGRTGVCRTASGLPALRENYGPMMAGFAHVRPGDLDAIKANIDDQTGCVLISPLQLDAGARPIDAEFLIGVRELCDQHGLLLAVDESEVVFGSCGTMLASASIADVAIDLAIVSAGLFAGMPGGLLLSSLPIQVDQGDDNPIATAVATATIDEMIHQDLFASAAETSHQFAVDIAEAIAGYDFVRDIAQLGTVIGIETDIESNLLVKNASHFGLHLVEAGETAVRMALPITVSKEDFSELTRRLAETFEATEKLTAAVHV</sequence>
<keyword evidence="4 5" id="KW-0663">Pyridoxal phosphate</keyword>
<reference evidence="7 8" key="1">
    <citation type="submission" date="2019-08" db="EMBL/GenBank/DDBJ databases">
        <title>Deep-cultivation of Planctomycetes and their phenomic and genomic characterization uncovers novel biology.</title>
        <authorList>
            <person name="Wiegand S."/>
            <person name="Jogler M."/>
            <person name="Boedeker C."/>
            <person name="Pinto D."/>
            <person name="Vollmers J."/>
            <person name="Rivas-Marin E."/>
            <person name="Kohn T."/>
            <person name="Peeters S.H."/>
            <person name="Heuer A."/>
            <person name="Rast P."/>
            <person name="Oberbeckmann S."/>
            <person name="Bunk B."/>
            <person name="Jeske O."/>
            <person name="Meyerdierks A."/>
            <person name="Storesund J.E."/>
            <person name="Kallscheuer N."/>
            <person name="Luecker S."/>
            <person name="Lage O.M."/>
            <person name="Pohl T."/>
            <person name="Merkel B.J."/>
            <person name="Hornburger P."/>
            <person name="Mueller R.-W."/>
            <person name="Bruemmer F."/>
            <person name="Labrenz M."/>
            <person name="Spormann A.M."/>
            <person name="Op Den Camp H."/>
            <person name="Overmann J."/>
            <person name="Amann R."/>
            <person name="Jetten M.S.M."/>
            <person name="Mascher T."/>
            <person name="Medema M.H."/>
            <person name="Devos D.P."/>
            <person name="Kaster A.-K."/>
            <person name="Ovreas L."/>
            <person name="Rohde M."/>
            <person name="Galperin M.Y."/>
            <person name="Jogler C."/>
        </authorList>
    </citation>
    <scope>NUCLEOTIDE SEQUENCE [LARGE SCALE GENOMIC DNA]</scope>
    <source>
        <strain evidence="7 8">LF1</strain>
    </source>
</reference>
<dbReference type="InterPro" id="IPR015424">
    <property type="entry name" value="PyrdxlP-dep_Trfase"/>
</dbReference>
<proteinExistence type="inferred from homology"/>
<dbReference type="RefSeq" id="WP_068263668.1">
    <property type="nucleotide sequence ID" value="NZ_LWSK01000050.1"/>
</dbReference>
<feature type="compositionally biased region" description="Acidic residues" evidence="6">
    <location>
        <begin position="1"/>
        <end position="16"/>
    </location>
</feature>
<dbReference type="EMBL" id="VRLW01000001">
    <property type="protein sequence ID" value="KAA1259607.1"/>
    <property type="molecule type" value="Genomic_DNA"/>
</dbReference>